<organism evidence="2 3">
    <name type="scientific">Methylobacillus rhizosphaerae</name>
    <dbReference type="NCBI Taxonomy" id="551994"/>
    <lineage>
        <taxon>Bacteria</taxon>
        <taxon>Pseudomonadati</taxon>
        <taxon>Pseudomonadota</taxon>
        <taxon>Betaproteobacteria</taxon>
        <taxon>Nitrosomonadales</taxon>
        <taxon>Methylophilaceae</taxon>
        <taxon>Methylobacillus</taxon>
    </lineage>
</organism>
<feature type="transmembrane region" description="Helical" evidence="1">
    <location>
        <begin position="12"/>
        <end position="32"/>
    </location>
</feature>
<gene>
    <name evidence="2" type="ORF">SAMN05192560_0103</name>
</gene>
<keyword evidence="1" id="KW-1133">Transmembrane helix</keyword>
<dbReference type="EMBL" id="FZOA01000001">
    <property type="protein sequence ID" value="SNR61053.1"/>
    <property type="molecule type" value="Genomic_DNA"/>
</dbReference>
<dbReference type="PANTHER" id="PTHR34219">
    <property type="entry name" value="IRON-REGULATED INNER MEMBRANE PROTEIN-RELATED"/>
    <property type="match status" value="1"/>
</dbReference>
<keyword evidence="3" id="KW-1185">Reference proteome</keyword>
<dbReference type="InterPro" id="IPR005625">
    <property type="entry name" value="PepSY-ass_TM"/>
</dbReference>
<keyword evidence="1" id="KW-0812">Transmembrane</keyword>
<dbReference type="Pfam" id="PF03929">
    <property type="entry name" value="PepSY_TM"/>
    <property type="match status" value="1"/>
</dbReference>
<evidence type="ECO:0000313" key="2">
    <source>
        <dbReference type="EMBL" id="SNR61053.1"/>
    </source>
</evidence>
<dbReference type="RefSeq" id="WP_089374272.1">
    <property type="nucleotide sequence ID" value="NZ_FZOA01000001.1"/>
</dbReference>
<keyword evidence="1" id="KW-0472">Membrane</keyword>
<dbReference type="AlphaFoldDB" id="A0A238XRH2"/>
<proteinExistence type="predicted"/>
<dbReference type="PANTHER" id="PTHR34219:SF5">
    <property type="entry name" value="BLR4505 PROTEIN"/>
    <property type="match status" value="1"/>
</dbReference>
<accession>A0A238XRH2</accession>
<name>A0A238XRH2_9PROT</name>
<reference evidence="3" key="1">
    <citation type="submission" date="2017-06" db="EMBL/GenBank/DDBJ databases">
        <authorList>
            <person name="Varghese N."/>
            <person name="Submissions S."/>
        </authorList>
    </citation>
    <scope>NUCLEOTIDE SEQUENCE [LARGE SCALE GENOMIC DNA]</scope>
    <source>
        <strain evidence="3">Ca-68</strain>
    </source>
</reference>
<feature type="transmembrane region" description="Helical" evidence="1">
    <location>
        <begin position="361"/>
        <end position="382"/>
    </location>
</feature>
<feature type="transmembrane region" description="Helical" evidence="1">
    <location>
        <begin position="154"/>
        <end position="178"/>
    </location>
</feature>
<dbReference type="Proteomes" id="UP000198305">
    <property type="component" value="Unassembled WGS sequence"/>
</dbReference>
<evidence type="ECO:0000256" key="1">
    <source>
        <dbReference type="SAM" id="Phobius"/>
    </source>
</evidence>
<protein>
    <submittedName>
        <fullName evidence="2">Uncharacterized iron-regulated membrane protein</fullName>
    </submittedName>
</protein>
<evidence type="ECO:0000313" key="3">
    <source>
        <dbReference type="Proteomes" id="UP000198305"/>
    </source>
</evidence>
<feature type="transmembrane region" description="Helical" evidence="1">
    <location>
        <begin position="209"/>
        <end position="229"/>
    </location>
</feature>
<sequence length="395" mass="43955">MRKYLVLTHRWFGLLMATFLFIAGLTGAVISWDHELDEWLNPQLFHAAGTGNTQTPLALANQLEQQYPQLMVTYLPLHIESGHTLNAGVAARLDEKSGKAYELDFNQVALNPVSGEIQGQREWGAVSLSRENLLPFLYKLHYSMHIPDAWGLELGVLFMGIIAMIWVVDNFIALWLSFPNRKSWKKSFIFRWQQGGYKLNFDLHRSGGVWVWLLLLLLAVTSVSMNLNFQVMRPIVETFSTLTPSPFASRIPQPEDQPLIPGISREQVLDIARVEATKHGWHAQAGAVFYSPSFGLYGVGFFEPGNDHGDGGLGNPWLYFDGQDGRSVGTSIPGTGSAGDIFMQAQFPLHSGRILGIPGRILISLMGAVVAMLSLTGIIIWLRKRQARLAPARTS</sequence>
<dbReference type="OrthoDB" id="7238323at2"/>